<keyword evidence="1" id="KW-1133">Transmembrane helix</keyword>
<proteinExistence type="predicted"/>
<dbReference type="PATRIC" id="fig|1617426.3.peg.1490"/>
<keyword evidence="1" id="KW-0472">Membrane</keyword>
<accession>A0A136LVP0</accession>
<dbReference type="Pfam" id="PF07907">
    <property type="entry name" value="YibE_F"/>
    <property type="match status" value="1"/>
</dbReference>
<keyword evidence="1" id="KW-0812">Transmembrane</keyword>
<feature type="transmembrane region" description="Helical" evidence="1">
    <location>
        <begin position="236"/>
        <end position="257"/>
    </location>
</feature>
<dbReference type="EMBL" id="JYNZ01000007">
    <property type="protein sequence ID" value="KXK25709.1"/>
    <property type="molecule type" value="Genomic_DNA"/>
</dbReference>
<feature type="transmembrane region" description="Helical" evidence="1">
    <location>
        <begin position="331"/>
        <end position="356"/>
    </location>
</feature>
<protein>
    <submittedName>
        <fullName evidence="2">YibE/F-like protein</fullName>
    </submittedName>
</protein>
<sequence>MQKLKQLLTRDALIALILTLLVGAVSLFSISRQEPSSSLQSASITDRFELIEDGGQFYQNVEARLDSNGEFISLRIPVRDVELEQINQGDLIYVEDVQTSIGEFYRFAGHARSNILLWVSIVFFALMAVILGKEGFKYIVPTLLVFLLTFSGALGLLFELSNIFIMSLLALGIIAFASMLIQVRNIRIAFIVSISQVLTLFIILLINVMLFKSTFLTELFYTNVSLISGNTPLADFWNLINVAVLFISFGATINTALDVAQSIIRKKKTYPKTTTINLVREGTAHNQIAVGRVVNSFFFVFLGITITSIMLSKGSALPFWEDPYVVQGMLWFMSASFAALLVGPVTAVITAISLTADTPDIQLSLRERLQR</sequence>
<feature type="transmembrane region" description="Helical" evidence="1">
    <location>
        <begin position="12"/>
        <end position="30"/>
    </location>
</feature>
<gene>
    <name evidence="2" type="ORF">TR69_WS6001001512</name>
</gene>
<evidence type="ECO:0000256" key="1">
    <source>
        <dbReference type="SAM" id="Phobius"/>
    </source>
</evidence>
<feature type="transmembrane region" description="Helical" evidence="1">
    <location>
        <begin position="188"/>
        <end position="211"/>
    </location>
</feature>
<feature type="transmembrane region" description="Helical" evidence="1">
    <location>
        <begin position="115"/>
        <end position="131"/>
    </location>
</feature>
<dbReference type="AlphaFoldDB" id="A0A136LVP0"/>
<dbReference type="Proteomes" id="UP000070457">
    <property type="component" value="Unassembled WGS sequence"/>
</dbReference>
<evidence type="ECO:0000313" key="3">
    <source>
        <dbReference type="Proteomes" id="UP000070457"/>
    </source>
</evidence>
<name>A0A136LVP0_9BACT</name>
<dbReference type="STRING" id="1617426.TR69_WS6001001512"/>
<evidence type="ECO:0000313" key="2">
    <source>
        <dbReference type="EMBL" id="KXK25709.1"/>
    </source>
</evidence>
<comment type="caution">
    <text evidence="2">The sequence shown here is derived from an EMBL/GenBank/DDBJ whole genome shotgun (WGS) entry which is preliminary data.</text>
</comment>
<organism evidence="2 3">
    <name type="scientific">candidate division WS6 bacterium OLB20</name>
    <dbReference type="NCBI Taxonomy" id="1617426"/>
    <lineage>
        <taxon>Bacteria</taxon>
        <taxon>Candidatus Dojkabacteria</taxon>
    </lineage>
</organism>
<feature type="transmembrane region" description="Helical" evidence="1">
    <location>
        <begin position="163"/>
        <end position="181"/>
    </location>
</feature>
<dbReference type="InterPro" id="IPR012507">
    <property type="entry name" value="YibE_F"/>
</dbReference>
<feature type="transmembrane region" description="Helical" evidence="1">
    <location>
        <begin position="293"/>
        <end position="311"/>
    </location>
</feature>
<reference evidence="2 3" key="1">
    <citation type="submission" date="2015-02" db="EMBL/GenBank/DDBJ databases">
        <title>Improved understanding of the partial-nitritation anammox process through 23 genomes representing the majority of the microbial community.</title>
        <authorList>
            <person name="Speth D.R."/>
            <person name="In T Zandt M."/>
            <person name="Guerrero Cruz S."/>
            <person name="Jetten M.S."/>
            <person name="Dutilh B.E."/>
        </authorList>
    </citation>
    <scope>NUCLEOTIDE SEQUENCE [LARGE SCALE GENOMIC DNA]</scope>
    <source>
        <strain evidence="2">OLB20</strain>
    </source>
</reference>
<feature type="transmembrane region" description="Helical" evidence="1">
    <location>
        <begin position="138"/>
        <end position="157"/>
    </location>
</feature>